<evidence type="ECO:0000256" key="3">
    <source>
        <dbReference type="ARBA" id="ARBA00022695"/>
    </source>
</evidence>
<keyword evidence="3 9" id="KW-0548">Nucleotidyltransferase</keyword>
<feature type="domain" description="Cytidyltransferase-like" evidence="10">
    <location>
        <begin position="5"/>
        <end position="133"/>
    </location>
</feature>
<evidence type="ECO:0000256" key="5">
    <source>
        <dbReference type="ARBA" id="ARBA00022840"/>
    </source>
</evidence>
<dbReference type="NCBIfam" id="TIGR00125">
    <property type="entry name" value="cyt_tran_rel"/>
    <property type="match status" value="1"/>
</dbReference>
<comment type="function">
    <text evidence="9">Reversibly transfers an adenylyl group from ATP to 4'-phosphopantetheine, yielding dephospho-CoA (dPCoA) and pyrophosphate.</text>
</comment>
<keyword evidence="6 9" id="KW-0460">Magnesium</keyword>
<feature type="binding site" evidence="9">
    <location>
        <position position="87"/>
    </location>
    <ligand>
        <name>substrate</name>
    </ligand>
</feature>
<comment type="cofactor">
    <cofactor evidence="9">
        <name>Mg(2+)</name>
        <dbReference type="ChEBI" id="CHEBI:18420"/>
    </cofactor>
</comment>
<dbReference type="InterPro" id="IPR014729">
    <property type="entry name" value="Rossmann-like_a/b/a_fold"/>
</dbReference>
<reference evidence="11 12" key="1">
    <citation type="submission" date="2015-09" db="EMBL/GenBank/DDBJ databases">
        <authorList>
            <consortium name="Pathogen Informatics"/>
            <person name="Wu L."/>
            <person name="Ma J."/>
        </authorList>
    </citation>
    <scope>NUCLEOTIDE SEQUENCE [LARGE SCALE GENOMIC DNA]</scope>
    <source>
        <strain evidence="11 12">2789STDY5834858</strain>
    </source>
</reference>
<dbReference type="EC" id="2.7.7.3" evidence="9"/>
<proteinExistence type="inferred from homology"/>
<evidence type="ECO:0000256" key="8">
    <source>
        <dbReference type="ARBA" id="ARBA00029346"/>
    </source>
</evidence>
<keyword evidence="5 9" id="KW-0067">ATP-binding</keyword>
<protein>
    <recommendedName>
        <fullName evidence="9">Phosphopantetheine adenylyltransferase</fullName>
        <ecNumber evidence="9">2.7.7.3</ecNumber>
    </recommendedName>
    <alternativeName>
        <fullName evidence="9">Dephospho-CoA pyrophosphorylase</fullName>
    </alternativeName>
    <alternativeName>
        <fullName evidence="9">Pantetheine-phosphate adenylyltransferase</fullName>
        <shortName evidence="9">PPAT</shortName>
    </alternativeName>
</protein>
<comment type="similarity">
    <text evidence="9">Belongs to the bacterial CoaD family.</text>
</comment>
<dbReference type="PANTHER" id="PTHR21342:SF1">
    <property type="entry name" value="PHOSPHOPANTETHEINE ADENYLYLTRANSFERASE"/>
    <property type="match status" value="1"/>
</dbReference>
<comment type="catalytic activity">
    <reaction evidence="8 9">
        <text>(R)-4'-phosphopantetheine + ATP + H(+) = 3'-dephospho-CoA + diphosphate</text>
        <dbReference type="Rhea" id="RHEA:19801"/>
        <dbReference type="ChEBI" id="CHEBI:15378"/>
        <dbReference type="ChEBI" id="CHEBI:30616"/>
        <dbReference type="ChEBI" id="CHEBI:33019"/>
        <dbReference type="ChEBI" id="CHEBI:57328"/>
        <dbReference type="ChEBI" id="CHEBI:61723"/>
        <dbReference type="EC" id="2.7.7.3"/>
    </reaction>
</comment>
<keyword evidence="2 9" id="KW-0808">Transferase</keyword>
<feature type="binding site" evidence="9">
    <location>
        <begin position="9"/>
        <end position="10"/>
    </location>
    <ligand>
        <name>ATP</name>
        <dbReference type="ChEBI" id="CHEBI:30616"/>
    </ligand>
</feature>
<sequence length="167" mass="18790">MKRAVFPGSFDPITKGHLDIIERAAKIFDEVIVAVLVNVDKKGLFTIDERVKLIEKTVSNINNVKVKSFKGLLIDFLKREECTTVVKGLRNATDYDYEVQMAIINKALDEEIETLFLIAKSEYCSVSSSVVKQIGMLNGDIKKFIPSCIVEDFNDKINKITRGGENE</sequence>
<feature type="binding site" evidence="9">
    <location>
        <position position="41"/>
    </location>
    <ligand>
        <name>substrate</name>
    </ligand>
</feature>
<dbReference type="InterPro" id="IPR001980">
    <property type="entry name" value="PPAT"/>
</dbReference>
<dbReference type="Proteomes" id="UP000095488">
    <property type="component" value="Unassembled WGS sequence"/>
</dbReference>
<feature type="site" description="Transition state stabilizer" evidence="9">
    <location>
        <position position="17"/>
    </location>
</feature>
<evidence type="ECO:0000256" key="2">
    <source>
        <dbReference type="ARBA" id="ARBA00022679"/>
    </source>
</evidence>
<comment type="pathway">
    <text evidence="9">Cofactor biosynthesis; coenzyme A biosynthesis; CoA from (R)-pantothenate: step 4/5.</text>
</comment>
<name>A0ABP2APZ8_SARVE</name>
<keyword evidence="1 9" id="KW-0963">Cytoplasm</keyword>
<evidence type="ECO:0000313" key="11">
    <source>
        <dbReference type="EMBL" id="CUN48623.1"/>
    </source>
</evidence>
<keyword evidence="12" id="KW-1185">Reference proteome</keyword>
<dbReference type="Pfam" id="PF01467">
    <property type="entry name" value="CTP_transf_like"/>
    <property type="match status" value="1"/>
</dbReference>
<keyword evidence="4 9" id="KW-0547">Nucleotide-binding</keyword>
<dbReference type="Gene3D" id="3.40.50.620">
    <property type="entry name" value="HUPs"/>
    <property type="match status" value="1"/>
</dbReference>
<feature type="binding site" evidence="9">
    <location>
        <begin position="88"/>
        <end position="90"/>
    </location>
    <ligand>
        <name>ATP</name>
        <dbReference type="ChEBI" id="CHEBI:30616"/>
    </ligand>
</feature>
<dbReference type="InterPro" id="IPR004821">
    <property type="entry name" value="Cyt_trans-like"/>
</dbReference>
<accession>A0ABP2APZ8</accession>
<evidence type="ECO:0000256" key="7">
    <source>
        <dbReference type="ARBA" id="ARBA00022993"/>
    </source>
</evidence>
<comment type="subcellular location">
    <subcellularLocation>
        <location evidence="9">Cytoplasm</location>
    </subcellularLocation>
</comment>
<comment type="subunit">
    <text evidence="9">Homohexamer.</text>
</comment>
<evidence type="ECO:0000259" key="10">
    <source>
        <dbReference type="Pfam" id="PF01467"/>
    </source>
</evidence>
<dbReference type="HAMAP" id="MF_00151">
    <property type="entry name" value="PPAT_bact"/>
    <property type="match status" value="1"/>
</dbReference>
<dbReference type="GO" id="GO:0004595">
    <property type="term" value="F:pantetheine-phosphate adenylyltransferase activity"/>
    <property type="evidence" value="ECO:0007669"/>
    <property type="project" value="UniProtKB-EC"/>
</dbReference>
<keyword evidence="7 9" id="KW-0173">Coenzyme A biosynthesis</keyword>
<dbReference type="EMBL" id="CYZR01000001">
    <property type="protein sequence ID" value="CUN48623.1"/>
    <property type="molecule type" value="Genomic_DNA"/>
</dbReference>
<evidence type="ECO:0000256" key="4">
    <source>
        <dbReference type="ARBA" id="ARBA00022741"/>
    </source>
</evidence>
<dbReference type="PRINTS" id="PR01020">
    <property type="entry name" value="LPSBIOSNTHSS"/>
</dbReference>
<dbReference type="PANTHER" id="PTHR21342">
    <property type="entry name" value="PHOSPHOPANTETHEINE ADENYLYLTRANSFERASE"/>
    <property type="match status" value="1"/>
</dbReference>
<evidence type="ECO:0000256" key="9">
    <source>
        <dbReference type="HAMAP-Rule" id="MF_00151"/>
    </source>
</evidence>
<evidence type="ECO:0000256" key="1">
    <source>
        <dbReference type="ARBA" id="ARBA00022490"/>
    </source>
</evidence>
<feature type="binding site" evidence="9">
    <location>
        <position position="73"/>
    </location>
    <ligand>
        <name>substrate</name>
    </ligand>
</feature>
<feature type="binding site" evidence="9">
    <location>
        <position position="98"/>
    </location>
    <ligand>
        <name>ATP</name>
        <dbReference type="ChEBI" id="CHEBI:30616"/>
    </ligand>
</feature>
<feature type="binding site" evidence="9">
    <location>
        <position position="9"/>
    </location>
    <ligand>
        <name>substrate</name>
    </ligand>
</feature>
<dbReference type="NCBIfam" id="TIGR01510">
    <property type="entry name" value="coaD_prev_kdtB"/>
    <property type="match status" value="1"/>
</dbReference>
<feature type="binding site" evidence="9">
    <location>
        <position position="17"/>
    </location>
    <ligand>
        <name>ATP</name>
        <dbReference type="ChEBI" id="CHEBI:30616"/>
    </ligand>
</feature>
<organism evidence="11 12">
    <name type="scientific">Sarcina ventriculi</name>
    <name type="common">Clostridium ventriculi</name>
    <dbReference type="NCBI Taxonomy" id="1267"/>
    <lineage>
        <taxon>Bacteria</taxon>
        <taxon>Bacillati</taxon>
        <taxon>Bacillota</taxon>
        <taxon>Clostridia</taxon>
        <taxon>Eubacteriales</taxon>
        <taxon>Clostridiaceae</taxon>
        <taxon>Sarcina</taxon>
    </lineage>
</organism>
<evidence type="ECO:0000256" key="6">
    <source>
        <dbReference type="ARBA" id="ARBA00022842"/>
    </source>
</evidence>
<dbReference type="SUPFAM" id="SSF52374">
    <property type="entry name" value="Nucleotidylyl transferase"/>
    <property type="match status" value="1"/>
</dbReference>
<evidence type="ECO:0000313" key="12">
    <source>
        <dbReference type="Proteomes" id="UP000095488"/>
    </source>
</evidence>
<dbReference type="RefSeq" id="WP_055257193.1">
    <property type="nucleotide sequence ID" value="NZ_CABIXL010000001.1"/>
</dbReference>
<feature type="binding site" evidence="9">
    <location>
        <begin position="123"/>
        <end position="129"/>
    </location>
    <ligand>
        <name>ATP</name>
        <dbReference type="ChEBI" id="CHEBI:30616"/>
    </ligand>
</feature>
<comment type="caution">
    <text evidence="11">The sequence shown here is derived from an EMBL/GenBank/DDBJ whole genome shotgun (WGS) entry which is preliminary data.</text>
</comment>
<gene>
    <name evidence="9 11" type="primary">coaD</name>
    <name evidence="11" type="ORF">ERS852473_00300</name>
</gene>
<dbReference type="CDD" id="cd02163">
    <property type="entry name" value="PPAT"/>
    <property type="match status" value="1"/>
</dbReference>